<sequence>MEWKLSQEQEDYRDALRDWLADTAPVATVRRWLDSGDISEFERRYAADGMAGVGIDERLGGQGGGVVELALTAEELARAAAPSAAWMATVLAVPALAGRAEVVAEAIEGSSPAAVLVPAERVPSSAPWLRVDDQGRVSGRAARVLGADRAGTFVAPVRAADGRVALRLVTADGPGVAVRRRSLLDRTRSVADVTLDDAPSAALDVDATAVLDEMARLAAVLTAADSLGAMQRMLDMAVEYSGQRRQFGVPIGSFQAVKHAAVSILVGVEAGRSGVYYAAASLDRAHEDRLRHAAAVKAQVTAAGSRAADTALTIHGAIGYTWEHDLHLFYKRARLDEYLFGSPAVWNDLLADSLRLV</sequence>
<evidence type="ECO:0000256" key="4">
    <source>
        <dbReference type="ARBA" id="ARBA00022827"/>
    </source>
</evidence>
<dbReference type="InterPro" id="IPR013786">
    <property type="entry name" value="AcylCoA_DH/ox_N"/>
</dbReference>
<dbReference type="InterPro" id="IPR009075">
    <property type="entry name" value="AcylCo_DH/oxidase_C"/>
</dbReference>
<dbReference type="Gene3D" id="1.10.540.10">
    <property type="entry name" value="Acyl-CoA dehydrogenase/oxidase, N-terminal domain"/>
    <property type="match status" value="1"/>
</dbReference>
<dbReference type="GO" id="GO:0050660">
    <property type="term" value="F:flavin adenine dinucleotide binding"/>
    <property type="evidence" value="ECO:0007669"/>
    <property type="project" value="InterPro"/>
</dbReference>
<evidence type="ECO:0000313" key="9">
    <source>
        <dbReference type="EMBL" id="PZM95906.1"/>
    </source>
</evidence>
<evidence type="ECO:0000313" key="10">
    <source>
        <dbReference type="Proteomes" id="UP000249324"/>
    </source>
</evidence>
<gene>
    <name evidence="8" type="ORF">DIU77_016595</name>
    <name evidence="9" type="ORF">DIU77_11655</name>
</gene>
<dbReference type="Pfam" id="PF00441">
    <property type="entry name" value="Acyl-CoA_dh_1"/>
    <property type="match status" value="1"/>
</dbReference>
<accession>A0A2W4LJS6</accession>
<dbReference type="CDD" id="cd00567">
    <property type="entry name" value="ACAD"/>
    <property type="match status" value="1"/>
</dbReference>
<dbReference type="EMBL" id="QGUI01000434">
    <property type="protein sequence ID" value="PZM95906.1"/>
    <property type="molecule type" value="Genomic_DNA"/>
</dbReference>
<reference evidence="8 10" key="3">
    <citation type="journal article" date="2021" name="BMC Genomics">
        <title>Genome-resolved metagenome and metatranscriptome analyses of thermophilic composting reveal key bacterial players and their metabolic interactions.</title>
        <authorList>
            <person name="Braga L.P.P."/>
            <person name="Pereira R.V."/>
            <person name="Martins L.F."/>
            <person name="Moura L.M.S."/>
            <person name="Sanchez F.B."/>
            <person name="Patane J.S.L."/>
            <person name="da Silva A.M."/>
            <person name="Setubal J.C."/>
        </authorList>
    </citation>
    <scope>NUCLEOTIDE SEQUENCE [LARGE SCALE GENOMIC DNA]</scope>
    <source>
        <strain evidence="8">ZC4RG45</strain>
    </source>
</reference>
<dbReference type="PANTHER" id="PTHR43884:SF20">
    <property type="entry name" value="ACYL-COA DEHYDROGENASE FADE28"/>
    <property type="match status" value="1"/>
</dbReference>
<keyword evidence="5" id="KW-0560">Oxidoreductase</keyword>
<evidence type="ECO:0000259" key="7">
    <source>
        <dbReference type="Pfam" id="PF02771"/>
    </source>
</evidence>
<dbReference type="AlphaFoldDB" id="A0A2W4LJS6"/>
<evidence type="ECO:0000256" key="3">
    <source>
        <dbReference type="ARBA" id="ARBA00022630"/>
    </source>
</evidence>
<reference evidence="9" key="1">
    <citation type="submission" date="2018-05" db="EMBL/GenBank/DDBJ databases">
        <authorList>
            <person name="Lanie J.A."/>
            <person name="Ng W.-L."/>
            <person name="Kazmierczak K.M."/>
            <person name="Andrzejewski T.M."/>
            <person name="Davidsen T.M."/>
            <person name="Wayne K.J."/>
            <person name="Tettelin H."/>
            <person name="Glass J.I."/>
            <person name="Rusch D."/>
            <person name="Podicherti R."/>
            <person name="Tsui H.-C.T."/>
            <person name="Winkler M.E."/>
        </authorList>
    </citation>
    <scope>NUCLEOTIDE SEQUENCE</scope>
    <source>
        <strain evidence="9">ZC4RG45</strain>
    </source>
</reference>
<dbReference type="SUPFAM" id="SSF56645">
    <property type="entry name" value="Acyl-CoA dehydrogenase NM domain-like"/>
    <property type="match status" value="1"/>
</dbReference>
<keyword evidence="3" id="KW-0285">Flavoprotein</keyword>
<dbReference type="GO" id="GO:0003995">
    <property type="term" value="F:acyl-CoA dehydrogenase activity"/>
    <property type="evidence" value="ECO:0007669"/>
    <property type="project" value="TreeGrafter"/>
</dbReference>
<protein>
    <submittedName>
        <fullName evidence="8 9">Acyl-CoA dehydrogenase</fullName>
    </submittedName>
</protein>
<evidence type="ECO:0000256" key="5">
    <source>
        <dbReference type="ARBA" id="ARBA00023002"/>
    </source>
</evidence>
<dbReference type="InterPro" id="IPR036250">
    <property type="entry name" value="AcylCo_DH-like_C"/>
</dbReference>
<evidence type="ECO:0000256" key="1">
    <source>
        <dbReference type="ARBA" id="ARBA00001974"/>
    </source>
</evidence>
<dbReference type="SUPFAM" id="SSF47203">
    <property type="entry name" value="Acyl-CoA dehydrogenase C-terminal domain-like"/>
    <property type="match status" value="1"/>
</dbReference>
<reference evidence="8" key="2">
    <citation type="submission" date="2018-05" db="EMBL/GenBank/DDBJ databases">
        <authorList>
            <person name="Moura L."/>
            <person name="Setubal J.C."/>
        </authorList>
    </citation>
    <scope>NUCLEOTIDE SEQUENCE</scope>
    <source>
        <strain evidence="8">ZC4RG45</strain>
    </source>
</reference>
<dbReference type="EMBL" id="QGUI02000291">
    <property type="protein sequence ID" value="MFO7193865.1"/>
    <property type="molecule type" value="Genomic_DNA"/>
</dbReference>
<dbReference type="InterPro" id="IPR037069">
    <property type="entry name" value="AcylCoA_DH/ox_N_sf"/>
</dbReference>
<evidence type="ECO:0000259" key="6">
    <source>
        <dbReference type="Pfam" id="PF00441"/>
    </source>
</evidence>
<feature type="domain" description="Acyl-CoA dehydrogenase/oxidase C-terminal" evidence="6">
    <location>
        <begin position="219"/>
        <end position="352"/>
    </location>
</feature>
<comment type="caution">
    <text evidence="9">The sequence shown here is derived from an EMBL/GenBank/DDBJ whole genome shotgun (WGS) entry which is preliminary data.</text>
</comment>
<comment type="similarity">
    <text evidence="2">Belongs to the acyl-CoA dehydrogenase family.</text>
</comment>
<proteinExistence type="inferred from homology"/>
<dbReference type="InterPro" id="IPR009100">
    <property type="entry name" value="AcylCoA_DH/oxidase_NM_dom_sf"/>
</dbReference>
<feature type="domain" description="Acyl-CoA dehydrogenase/oxidase N-terminal" evidence="7">
    <location>
        <begin position="6"/>
        <end position="95"/>
    </location>
</feature>
<dbReference type="Pfam" id="PF02771">
    <property type="entry name" value="Acyl-CoA_dh_N"/>
    <property type="match status" value="1"/>
</dbReference>
<dbReference type="Gene3D" id="1.20.140.10">
    <property type="entry name" value="Butyryl-CoA Dehydrogenase, subunit A, domain 3"/>
    <property type="match status" value="1"/>
</dbReference>
<keyword evidence="4" id="KW-0274">FAD</keyword>
<dbReference type="PANTHER" id="PTHR43884">
    <property type="entry name" value="ACYL-COA DEHYDROGENASE"/>
    <property type="match status" value="1"/>
</dbReference>
<dbReference type="Proteomes" id="UP000249324">
    <property type="component" value="Unassembled WGS sequence"/>
</dbReference>
<evidence type="ECO:0000313" key="8">
    <source>
        <dbReference type="EMBL" id="MFO7193865.1"/>
    </source>
</evidence>
<reference evidence="8" key="4">
    <citation type="submission" date="2023-08" db="EMBL/GenBank/DDBJ databases">
        <authorList>
            <person name="Guima S.E.S."/>
            <person name="Martins L.F."/>
            <person name="Silva A.M."/>
            <person name="Setubal J.C."/>
        </authorList>
    </citation>
    <scope>NUCLEOTIDE SEQUENCE</scope>
    <source>
        <strain evidence="8">ZC4RG45</strain>
    </source>
</reference>
<evidence type="ECO:0000256" key="2">
    <source>
        <dbReference type="ARBA" id="ARBA00009347"/>
    </source>
</evidence>
<name>A0A2W4LJS6_9PSEU</name>
<comment type="cofactor">
    <cofactor evidence="1">
        <name>FAD</name>
        <dbReference type="ChEBI" id="CHEBI:57692"/>
    </cofactor>
</comment>
<organism evidence="9">
    <name type="scientific">Thermocrispum agreste</name>
    <dbReference type="NCBI Taxonomy" id="37925"/>
    <lineage>
        <taxon>Bacteria</taxon>
        <taxon>Bacillati</taxon>
        <taxon>Actinomycetota</taxon>
        <taxon>Actinomycetes</taxon>
        <taxon>Pseudonocardiales</taxon>
        <taxon>Pseudonocardiaceae</taxon>
        <taxon>Thermocrispum</taxon>
    </lineage>
</organism>